<dbReference type="EMBL" id="GBXM01048387">
    <property type="protein sequence ID" value="JAH60190.1"/>
    <property type="molecule type" value="Transcribed_RNA"/>
</dbReference>
<reference evidence="1" key="2">
    <citation type="journal article" date="2015" name="Fish Shellfish Immunol.">
        <title>Early steps in the European eel (Anguilla anguilla)-Vibrio vulnificus interaction in the gills: Role of the RtxA13 toxin.</title>
        <authorList>
            <person name="Callol A."/>
            <person name="Pajuelo D."/>
            <person name="Ebbesson L."/>
            <person name="Teles M."/>
            <person name="MacKenzie S."/>
            <person name="Amaro C."/>
        </authorList>
    </citation>
    <scope>NUCLEOTIDE SEQUENCE</scope>
</reference>
<accession>A0A0E9U4S9</accession>
<sequence length="41" mass="4597">MAPATFCSKPLTQPSLDPCQIILLGQLILGCVNQYYKLWQT</sequence>
<reference evidence="1" key="1">
    <citation type="submission" date="2014-11" db="EMBL/GenBank/DDBJ databases">
        <authorList>
            <person name="Amaro Gonzalez C."/>
        </authorList>
    </citation>
    <scope>NUCLEOTIDE SEQUENCE</scope>
</reference>
<proteinExistence type="predicted"/>
<protein>
    <submittedName>
        <fullName evidence="1">Uncharacterized protein</fullName>
    </submittedName>
</protein>
<name>A0A0E9U4S9_ANGAN</name>
<evidence type="ECO:0000313" key="1">
    <source>
        <dbReference type="EMBL" id="JAH60190.1"/>
    </source>
</evidence>
<organism evidence="1">
    <name type="scientific">Anguilla anguilla</name>
    <name type="common">European freshwater eel</name>
    <name type="synonym">Muraena anguilla</name>
    <dbReference type="NCBI Taxonomy" id="7936"/>
    <lineage>
        <taxon>Eukaryota</taxon>
        <taxon>Metazoa</taxon>
        <taxon>Chordata</taxon>
        <taxon>Craniata</taxon>
        <taxon>Vertebrata</taxon>
        <taxon>Euteleostomi</taxon>
        <taxon>Actinopterygii</taxon>
        <taxon>Neopterygii</taxon>
        <taxon>Teleostei</taxon>
        <taxon>Anguilliformes</taxon>
        <taxon>Anguillidae</taxon>
        <taxon>Anguilla</taxon>
    </lineage>
</organism>
<dbReference type="AlphaFoldDB" id="A0A0E9U4S9"/>